<evidence type="ECO:0000313" key="3">
    <source>
        <dbReference type="Proteomes" id="UP000185151"/>
    </source>
</evidence>
<keyword evidence="1" id="KW-0812">Transmembrane</keyword>
<dbReference type="AlphaFoldDB" id="A0A1N6ITS7"/>
<feature type="transmembrane region" description="Helical" evidence="1">
    <location>
        <begin position="20"/>
        <end position="42"/>
    </location>
</feature>
<reference evidence="2 3" key="1">
    <citation type="submission" date="2016-11" db="EMBL/GenBank/DDBJ databases">
        <authorList>
            <person name="Jaros S."/>
            <person name="Januszkiewicz K."/>
            <person name="Wedrychowicz H."/>
        </authorList>
    </citation>
    <scope>NUCLEOTIDE SEQUENCE [LARGE SCALE GENOMIC DNA]</scope>
    <source>
        <strain evidence="2 3">GAS95</strain>
    </source>
</reference>
<dbReference type="Proteomes" id="UP000185151">
    <property type="component" value="Unassembled WGS sequence"/>
</dbReference>
<keyword evidence="3" id="KW-1185">Reference proteome</keyword>
<proteinExistence type="predicted"/>
<keyword evidence="1" id="KW-0472">Membrane</keyword>
<dbReference type="RefSeq" id="WP_074295928.1">
    <property type="nucleotide sequence ID" value="NZ_FSRU01000001.1"/>
</dbReference>
<feature type="transmembrane region" description="Helical" evidence="1">
    <location>
        <begin position="91"/>
        <end position="110"/>
    </location>
</feature>
<accession>A0A1N6ITS7</accession>
<gene>
    <name evidence="2" type="ORF">SAMN05444165_2485</name>
</gene>
<keyword evidence="1" id="KW-1133">Transmembrane helix</keyword>
<evidence type="ECO:0000313" key="2">
    <source>
        <dbReference type="EMBL" id="SIO35427.1"/>
    </source>
</evidence>
<organism evidence="2 3">
    <name type="scientific">Paraburkholderia phenazinium</name>
    <dbReference type="NCBI Taxonomy" id="60549"/>
    <lineage>
        <taxon>Bacteria</taxon>
        <taxon>Pseudomonadati</taxon>
        <taxon>Pseudomonadota</taxon>
        <taxon>Betaproteobacteria</taxon>
        <taxon>Burkholderiales</taxon>
        <taxon>Burkholderiaceae</taxon>
        <taxon>Paraburkholderia</taxon>
    </lineage>
</organism>
<dbReference type="EMBL" id="FSRU01000001">
    <property type="protein sequence ID" value="SIO35427.1"/>
    <property type="molecule type" value="Genomic_DNA"/>
</dbReference>
<evidence type="ECO:0000256" key="1">
    <source>
        <dbReference type="SAM" id="Phobius"/>
    </source>
</evidence>
<protein>
    <submittedName>
        <fullName evidence="2">Uncharacterized protein</fullName>
    </submittedName>
</protein>
<name>A0A1N6ITS7_9BURK</name>
<sequence length="127" mass="13777">MSSEDQQDTPPPYSPGQIRLYLASVAILVAGLIGAAVIYATAPAEDRAEQIYGVANNQSYILELQRIGGTAEVVMAEFHQWFDSLWHGKPLAYTVAALCAAAAAACFLAAHTRIFEPVHEQTDDQDR</sequence>